<sequence>CCRITETGEAGVVFTLVDSTTAELQKHANIVAPTLRIPLQNASLFNGTPLSGPTSNGSQDHQGHPVQRPVYVVRAEPKVVSKHAVPEVPEPEPEKNDTGPGVAPPVPDKPSPPAPPAGDHDNVIIVPQVEPAAAQSHEDIPSFNEWAQKQLAEAEKKKGENGTLPPATNVGVRKLRSKNYASPDCGAKVVAANPEAKSPGLVLSPSRDEYLLNTCNSRIWFVVELCEAIQAKKVELANFELFSSSPKNFSVSVSDRFPTRDWTLVGHLTAKDERVVQSFNLQHFQFAKYVRVELHSHYGAEHFCPISLFRVYGTSEIEVLDTVDEPQIVAIADDDDDEDGEKTSEEPSEENDGKNGSKNLFGTARDAVMSIVKKAAQALGSTSQNREGLPMNMTHPRPFSHTCTTPSHIIVCDNCTEQLFNRVYNLISCNGKALDDLISSSLIYNTLTYSDVCKDYGLDFSSLRSRISDFELRDKESYLSNISSYLSIMLPNHYLAAACNFVAVKEKKVVLNVSDEYVLKVIASQQPEGCTTKDELEVMLPELASTCSVDEPQKASSSAIVQPELPQAQPDVLQSTAEVNPSLVAQIKPTKTQSNEVELSSQNKSDAGSKEEMAMEASVIVSKPREAENQSDPSTLPKTSAELEMEENIANSTDRSAETMEEPIESIDSETYDKLFSDLDEPEEASASALPSEPPPVQKESVFVRLANRIKALERNMSLSGQYLEELSRRYKKQVEEMQRALTASIEERRRVEEKEYHQSLQLEILTNRVDALTESVKTLLEERNSWTYKASMIGQHSVLIFVEVAIFIGFLLLCRWIPEVEVSKRKISVGLRRNQSYHVRRKSFDSIATSSHVRKRRPSEEALRIAGTAHQDLLISETSQNQVMKTEVKKRRRKKRDLAKSASSSSILTSAVSTPPTAVKSGPDQIFGNKSAPADYGVRWHDQTPWQNEYPPSALSAAEQDITPVGHRQLVSPIFIKTALSSRNQRTSQISISDPAPTNGAQSSESELTPSHSNVSDSQSSNSTPIKDRKKTVGFKKIVRKFF</sequence>
<dbReference type="PANTHER" id="PTHR12953">
    <property type="entry name" value="MEMBRANE PROTEIN CH1 RELATED"/>
    <property type="match status" value="1"/>
</dbReference>
<feature type="compositionally biased region" description="Acidic residues" evidence="12">
    <location>
        <begin position="659"/>
        <end position="670"/>
    </location>
</feature>
<evidence type="ECO:0000256" key="5">
    <source>
        <dbReference type="ARBA" id="ARBA00022989"/>
    </source>
</evidence>
<dbReference type="InterPro" id="IPR012919">
    <property type="entry name" value="SUN_dom"/>
</dbReference>
<evidence type="ECO:0000256" key="4">
    <source>
        <dbReference type="ARBA" id="ARBA00022824"/>
    </source>
</evidence>
<dbReference type="GO" id="GO:0005789">
    <property type="term" value="C:endoplasmic reticulum membrane"/>
    <property type="evidence" value="ECO:0007669"/>
    <property type="project" value="UniProtKB-SubCell"/>
</dbReference>
<dbReference type="Gene3D" id="2.60.120.260">
    <property type="entry name" value="Galactose-binding domain-like"/>
    <property type="match status" value="1"/>
</dbReference>
<feature type="compositionally biased region" description="Polar residues" evidence="12">
    <location>
        <begin position="908"/>
        <end position="917"/>
    </location>
</feature>
<feature type="coiled-coil region" evidence="11">
    <location>
        <begin position="724"/>
        <end position="783"/>
    </location>
</feature>
<keyword evidence="5" id="KW-1133">Transmembrane helix</keyword>
<comment type="subcellular location">
    <subcellularLocation>
        <location evidence="8">Endomembrane system</location>
        <topology evidence="8">Single-pass type I membrane protein</topology>
    </subcellularLocation>
    <subcellularLocation>
        <location evidence="1">Endoplasmic reticulum membrane</location>
        <topology evidence="1">Single-pass membrane protein</topology>
    </subcellularLocation>
</comment>
<evidence type="ECO:0000313" key="14">
    <source>
        <dbReference type="EMBL" id="CAH0393065.1"/>
    </source>
</evidence>
<keyword evidence="6" id="KW-0472">Membrane</keyword>
<evidence type="ECO:0000256" key="1">
    <source>
        <dbReference type="ARBA" id="ARBA00004389"/>
    </source>
</evidence>
<dbReference type="Proteomes" id="UP001152759">
    <property type="component" value="Chromosome 7"/>
</dbReference>
<dbReference type="FunFam" id="2.60.120.260:FF:000099">
    <property type="entry name" value="Uncharacterized protein, isoform C"/>
    <property type="match status" value="1"/>
</dbReference>
<evidence type="ECO:0000256" key="10">
    <source>
        <dbReference type="ARBA" id="ARBA00064635"/>
    </source>
</evidence>
<feature type="region of interest" description="Disordered" evidence="12">
    <location>
        <begin position="46"/>
        <end position="65"/>
    </location>
</feature>
<protein>
    <recommendedName>
        <fullName evidence="13">SUN domain-containing protein</fullName>
    </recommendedName>
</protein>
<dbReference type="AlphaFoldDB" id="A0A9P0AL84"/>
<dbReference type="EMBL" id="OU963868">
    <property type="protein sequence ID" value="CAH0393065.1"/>
    <property type="molecule type" value="Genomic_DNA"/>
</dbReference>
<feature type="compositionally biased region" description="Basic and acidic residues" evidence="12">
    <location>
        <begin position="341"/>
        <end position="355"/>
    </location>
</feature>
<gene>
    <name evidence="14" type="ORF">BEMITA_LOCUS11512</name>
</gene>
<evidence type="ECO:0000256" key="6">
    <source>
        <dbReference type="ARBA" id="ARBA00023136"/>
    </source>
</evidence>
<dbReference type="PANTHER" id="PTHR12953:SF0">
    <property type="entry name" value="SUN DOMAIN-CONTAINING OSSIFICATION FACTOR"/>
    <property type="match status" value="1"/>
</dbReference>
<dbReference type="InterPro" id="IPR008979">
    <property type="entry name" value="Galactose-bd-like_sf"/>
</dbReference>
<feature type="compositionally biased region" description="Polar residues" evidence="12">
    <location>
        <begin position="46"/>
        <end position="60"/>
    </location>
</feature>
<proteinExistence type="inferred from homology"/>
<evidence type="ECO:0000256" key="12">
    <source>
        <dbReference type="SAM" id="MobiDB-lite"/>
    </source>
</evidence>
<feature type="compositionally biased region" description="Low complexity" evidence="12">
    <location>
        <begin position="1012"/>
        <end position="1024"/>
    </location>
</feature>
<feature type="region of interest" description="Disordered" evidence="12">
    <location>
        <begin position="587"/>
        <end position="670"/>
    </location>
</feature>
<feature type="compositionally biased region" description="Polar residues" evidence="12">
    <location>
        <begin position="984"/>
        <end position="993"/>
    </location>
</feature>
<feature type="region of interest" description="Disordered" evidence="12">
    <location>
        <begin position="330"/>
        <end position="360"/>
    </location>
</feature>
<evidence type="ECO:0000256" key="9">
    <source>
        <dbReference type="ARBA" id="ARBA00061226"/>
    </source>
</evidence>
<evidence type="ECO:0000259" key="13">
    <source>
        <dbReference type="PROSITE" id="PS51469"/>
    </source>
</evidence>
<feature type="compositionally biased region" description="Pro residues" evidence="12">
    <location>
        <begin position="102"/>
        <end position="116"/>
    </location>
</feature>
<feature type="region of interest" description="Disordered" evidence="12">
    <location>
        <begin position="81"/>
        <end position="122"/>
    </location>
</feature>
<organism evidence="14 15">
    <name type="scientific">Bemisia tabaci</name>
    <name type="common">Sweetpotato whitefly</name>
    <name type="synonym">Aleurodes tabaci</name>
    <dbReference type="NCBI Taxonomy" id="7038"/>
    <lineage>
        <taxon>Eukaryota</taxon>
        <taxon>Metazoa</taxon>
        <taxon>Ecdysozoa</taxon>
        <taxon>Arthropoda</taxon>
        <taxon>Hexapoda</taxon>
        <taxon>Insecta</taxon>
        <taxon>Pterygota</taxon>
        <taxon>Neoptera</taxon>
        <taxon>Paraneoptera</taxon>
        <taxon>Hemiptera</taxon>
        <taxon>Sternorrhyncha</taxon>
        <taxon>Aleyrodoidea</taxon>
        <taxon>Aleyrodidae</taxon>
        <taxon>Aleyrodinae</taxon>
        <taxon>Bemisia</taxon>
    </lineage>
</organism>
<dbReference type="SUPFAM" id="SSF49785">
    <property type="entry name" value="Galactose-binding domain-like"/>
    <property type="match status" value="1"/>
</dbReference>
<keyword evidence="2" id="KW-0812">Transmembrane</keyword>
<evidence type="ECO:0000256" key="8">
    <source>
        <dbReference type="ARBA" id="ARBA00046288"/>
    </source>
</evidence>
<keyword evidence="7" id="KW-0325">Glycoprotein</keyword>
<keyword evidence="3" id="KW-0732">Signal</keyword>
<feature type="region of interest" description="Disordered" evidence="12">
    <location>
        <begin position="984"/>
        <end position="1031"/>
    </location>
</feature>
<dbReference type="GO" id="GO:0034975">
    <property type="term" value="P:protein folding in endoplasmic reticulum"/>
    <property type="evidence" value="ECO:0007669"/>
    <property type="project" value="TreeGrafter"/>
</dbReference>
<comment type="similarity">
    <text evidence="9">Belongs to the SLP1 family.</text>
</comment>
<evidence type="ECO:0000313" key="15">
    <source>
        <dbReference type="Proteomes" id="UP001152759"/>
    </source>
</evidence>
<keyword evidence="15" id="KW-1185">Reference proteome</keyword>
<feature type="non-terminal residue" evidence="14">
    <location>
        <position position="1"/>
    </location>
</feature>
<comment type="subunit">
    <text evidence="10">Interacts with EMP65.</text>
</comment>
<evidence type="ECO:0000256" key="3">
    <source>
        <dbReference type="ARBA" id="ARBA00022729"/>
    </source>
</evidence>
<evidence type="ECO:0000256" key="2">
    <source>
        <dbReference type="ARBA" id="ARBA00022692"/>
    </source>
</evidence>
<dbReference type="InterPro" id="IPR045120">
    <property type="entry name" value="Suco/Slp1-like"/>
</dbReference>
<dbReference type="Pfam" id="PF07738">
    <property type="entry name" value="Sad1_UNC"/>
    <property type="match status" value="1"/>
</dbReference>
<keyword evidence="4" id="KW-0256">Endoplasmic reticulum</keyword>
<feature type="region of interest" description="Disordered" evidence="12">
    <location>
        <begin position="885"/>
        <end position="937"/>
    </location>
</feature>
<keyword evidence="11" id="KW-0175">Coiled coil</keyword>
<name>A0A9P0AL84_BEMTA</name>
<feature type="compositionally biased region" description="Polar residues" evidence="12">
    <location>
        <begin position="1000"/>
        <end position="1011"/>
    </location>
</feature>
<evidence type="ECO:0000256" key="7">
    <source>
        <dbReference type="ARBA" id="ARBA00023180"/>
    </source>
</evidence>
<feature type="compositionally biased region" description="Polar residues" evidence="12">
    <location>
        <begin position="589"/>
        <end position="606"/>
    </location>
</feature>
<evidence type="ECO:0000256" key="11">
    <source>
        <dbReference type="SAM" id="Coils"/>
    </source>
</evidence>
<dbReference type="PROSITE" id="PS51469">
    <property type="entry name" value="SUN"/>
    <property type="match status" value="1"/>
</dbReference>
<accession>A0A9P0AL84</accession>
<reference evidence="14" key="1">
    <citation type="submission" date="2021-12" db="EMBL/GenBank/DDBJ databases">
        <authorList>
            <person name="King R."/>
        </authorList>
    </citation>
    <scope>NUCLEOTIDE SEQUENCE</scope>
</reference>
<feature type="compositionally biased region" description="Basic residues" evidence="12">
    <location>
        <begin position="889"/>
        <end position="898"/>
    </location>
</feature>
<feature type="domain" description="SUN" evidence="13">
    <location>
        <begin position="151"/>
        <end position="316"/>
    </location>
</feature>